<protein>
    <recommendedName>
        <fullName evidence="3">Polymerase beta nucleotidyltransferase domain-containing protein</fullName>
    </recommendedName>
</protein>
<evidence type="ECO:0000313" key="1">
    <source>
        <dbReference type="EMBL" id="BCY24530.1"/>
    </source>
</evidence>
<name>A0AAD1NUV2_9ACTN</name>
<dbReference type="EMBL" id="AP024747">
    <property type="protein sequence ID" value="BCY24530.1"/>
    <property type="molecule type" value="Genomic_DNA"/>
</dbReference>
<accession>A0AAD1NUV2</accession>
<organism evidence="1 2">
    <name type="scientific">Cutibacterium modestum</name>
    <dbReference type="NCBI Taxonomy" id="2559073"/>
    <lineage>
        <taxon>Bacteria</taxon>
        <taxon>Bacillati</taxon>
        <taxon>Actinomycetota</taxon>
        <taxon>Actinomycetes</taxon>
        <taxon>Propionibacteriales</taxon>
        <taxon>Propionibacteriaceae</taxon>
        <taxon>Cutibacterium</taxon>
    </lineage>
</organism>
<evidence type="ECO:0000313" key="2">
    <source>
        <dbReference type="Proteomes" id="UP000825072"/>
    </source>
</evidence>
<dbReference type="AlphaFoldDB" id="A0AAD1NUV2"/>
<gene>
    <name evidence="1" type="ORF">KB1_05200</name>
</gene>
<evidence type="ECO:0008006" key="3">
    <source>
        <dbReference type="Google" id="ProtNLM"/>
    </source>
</evidence>
<dbReference type="RefSeq" id="WP_002528829.1">
    <property type="nucleotide sequence ID" value="NZ_BJEN01000002.1"/>
</dbReference>
<proteinExistence type="predicted"/>
<sequence>MIAAVAALEQLCAEQRIALLTLHGSVVNRLSQAHDLDLAYLFEFGVDGDDVDVASAFINRYGDCVDLMPLVRAGAVARYGALMLGELLVERVPHLYANQQIAAFGLYCGEEPLRRALLKELAYGAATV</sequence>
<dbReference type="Proteomes" id="UP000825072">
    <property type="component" value="Chromosome 1"/>
</dbReference>
<dbReference type="GeneID" id="92879865"/>
<reference evidence="1" key="1">
    <citation type="submission" date="2021-06" db="EMBL/GenBank/DDBJ databases">
        <title>Genome sequence of Cutibacterium modestum strain KB17-24694.</title>
        <authorList>
            <person name="Dekio I."/>
            <person name="Asahina A."/>
            <person name="Nishida M."/>
        </authorList>
    </citation>
    <scope>NUCLEOTIDE SEQUENCE</scope>
    <source>
        <strain evidence="1">KB17-24694</strain>
    </source>
</reference>